<dbReference type="OMA" id="ERDMDSH"/>
<dbReference type="Proteomes" id="UP000007875">
    <property type="component" value="Unassembled WGS sequence"/>
</dbReference>
<keyword evidence="3" id="KW-0805">Transcription regulation</keyword>
<protein>
    <recommendedName>
        <fullName evidence="7">BRK domain-containing protein</fullName>
    </recommendedName>
</protein>
<feature type="region of interest" description="Disordered" evidence="6">
    <location>
        <begin position="364"/>
        <end position="436"/>
    </location>
</feature>
<feature type="compositionally biased region" description="Basic and acidic residues" evidence="6">
    <location>
        <begin position="425"/>
        <end position="436"/>
    </location>
</feature>
<evidence type="ECO:0000313" key="8">
    <source>
        <dbReference type="Ensembl" id="ENSCSAVP00000009989.1"/>
    </source>
</evidence>
<name>H2YXC8_CIOSA</name>
<dbReference type="Ensembl" id="ENSCSAVT00000010111.1">
    <property type="protein sequence ID" value="ENSCSAVP00000009989.1"/>
    <property type="gene ID" value="ENSCSAVG00000005888.1"/>
</dbReference>
<dbReference type="PANTHER" id="PTHR46850:SF1">
    <property type="entry name" value="CHROMODOMAIN-HELICASE-DNA-BINDING PROTEIN 9"/>
    <property type="match status" value="1"/>
</dbReference>
<dbReference type="InterPro" id="IPR037259">
    <property type="entry name" value="BRK_sf"/>
</dbReference>
<keyword evidence="4" id="KW-0804">Transcription</keyword>
<feature type="compositionally biased region" description="Low complexity" evidence="6">
    <location>
        <begin position="24"/>
        <end position="38"/>
    </location>
</feature>
<proteinExistence type="inferred from homology"/>
<dbReference type="Pfam" id="PF07533">
    <property type="entry name" value="BRK"/>
    <property type="match status" value="1"/>
</dbReference>
<dbReference type="SMART" id="SM00592">
    <property type="entry name" value="BRK"/>
    <property type="match status" value="1"/>
</dbReference>
<feature type="compositionally biased region" description="Low complexity" evidence="6">
    <location>
        <begin position="123"/>
        <end position="142"/>
    </location>
</feature>
<dbReference type="SUPFAM" id="SSF160481">
    <property type="entry name" value="BRK domain-like"/>
    <property type="match status" value="1"/>
</dbReference>
<evidence type="ECO:0000256" key="6">
    <source>
        <dbReference type="SAM" id="MobiDB-lite"/>
    </source>
</evidence>
<feature type="region of interest" description="Disordered" evidence="6">
    <location>
        <begin position="237"/>
        <end position="293"/>
    </location>
</feature>
<dbReference type="STRING" id="51511.ENSCSAVP00000009989"/>
<organism evidence="8 9">
    <name type="scientific">Ciona savignyi</name>
    <name type="common">Pacific transparent sea squirt</name>
    <dbReference type="NCBI Taxonomy" id="51511"/>
    <lineage>
        <taxon>Eukaryota</taxon>
        <taxon>Metazoa</taxon>
        <taxon>Chordata</taxon>
        <taxon>Tunicata</taxon>
        <taxon>Ascidiacea</taxon>
        <taxon>Phlebobranchia</taxon>
        <taxon>Cionidae</taxon>
        <taxon>Ciona</taxon>
    </lineage>
</organism>
<feature type="compositionally biased region" description="Basic and acidic residues" evidence="6">
    <location>
        <begin position="380"/>
        <end position="398"/>
    </location>
</feature>
<keyword evidence="5" id="KW-0539">Nucleus</keyword>
<evidence type="ECO:0000256" key="5">
    <source>
        <dbReference type="ARBA" id="ARBA00023242"/>
    </source>
</evidence>
<dbReference type="GO" id="GO:0005634">
    <property type="term" value="C:nucleus"/>
    <property type="evidence" value="ECO:0007669"/>
    <property type="project" value="UniProtKB-SubCell"/>
</dbReference>
<feature type="domain" description="BRK" evidence="7">
    <location>
        <begin position="62"/>
        <end position="106"/>
    </location>
</feature>
<feature type="compositionally biased region" description="Basic and acidic residues" evidence="6">
    <location>
        <begin position="247"/>
        <end position="262"/>
    </location>
</feature>
<dbReference type="PANTHER" id="PTHR46850">
    <property type="entry name" value="CHROMODOMAIN-HELICASE-DNA-BINDING PROTEIN 9"/>
    <property type="match status" value="1"/>
</dbReference>
<evidence type="ECO:0000259" key="7">
    <source>
        <dbReference type="SMART" id="SM00592"/>
    </source>
</evidence>
<keyword evidence="9" id="KW-1185">Reference proteome</keyword>
<evidence type="ECO:0000256" key="4">
    <source>
        <dbReference type="ARBA" id="ARBA00023163"/>
    </source>
</evidence>
<feature type="compositionally biased region" description="Low complexity" evidence="6">
    <location>
        <begin position="273"/>
        <end position="293"/>
    </location>
</feature>
<reference evidence="8" key="3">
    <citation type="submission" date="2025-09" db="UniProtKB">
        <authorList>
            <consortium name="Ensembl"/>
        </authorList>
    </citation>
    <scope>IDENTIFICATION</scope>
</reference>
<dbReference type="GeneTree" id="ENSGT00880000138773"/>
<comment type="subcellular location">
    <subcellularLocation>
        <location evidence="1">Nucleus</location>
    </subcellularLocation>
</comment>
<dbReference type="InParanoid" id="H2YXC8"/>
<evidence type="ECO:0000256" key="3">
    <source>
        <dbReference type="ARBA" id="ARBA00023015"/>
    </source>
</evidence>
<feature type="region of interest" description="Disordered" evidence="6">
    <location>
        <begin position="120"/>
        <end position="142"/>
    </location>
</feature>
<accession>H2YXC8</accession>
<evidence type="ECO:0000256" key="1">
    <source>
        <dbReference type="ARBA" id="ARBA00004123"/>
    </source>
</evidence>
<dbReference type="Gene3D" id="3.40.5.120">
    <property type="match status" value="1"/>
</dbReference>
<dbReference type="AlphaFoldDB" id="H2YXC8"/>
<feature type="region of interest" description="Disordered" evidence="6">
    <location>
        <begin position="1"/>
        <end position="76"/>
    </location>
</feature>
<dbReference type="InterPro" id="IPR006576">
    <property type="entry name" value="BRK_domain"/>
</dbReference>
<dbReference type="HOGENOM" id="CLU_628444_0_0_1"/>
<reference evidence="9" key="1">
    <citation type="submission" date="2003-08" db="EMBL/GenBank/DDBJ databases">
        <authorList>
            <person name="Birren B."/>
            <person name="Nusbaum C."/>
            <person name="Abebe A."/>
            <person name="Abouelleil A."/>
            <person name="Adekoya E."/>
            <person name="Ait-zahra M."/>
            <person name="Allen N."/>
            <person name="Allen T."/>
            <person name="An P."/>
            <person name="Anderson M."/>
            <person name="Anderson S."/>
            <person name="Arachchi H."/>
            <person name="Armbruster J."/>
            <person name="Bachantsang P."/>
            <person name="Baldwin J."/>
            <person name="Barry A."/>
            <person name="Bayul T."/>
            <person name="Blitshsteyn B."/>
            <person name="Bloom T."/>
            <person name="Blye J."/>
            <person name="Boguslavskiy L."/>
            <person name="Borowsky M."/>
            <person name="Boukhgalter B."/>
            <person name="Brunache A."/>
            <person name="Butler J."/>
            <person name="Calixte N."/>
            <person name="Calvo S."/>
            <person name="Camarata J."/>
            <person name="Campo K."/>
            <person name="Chang J."/>
            <person name="Cheshatsang Y."/>
            <person name="Citroen M."/>
            <person name="Collymore A."/>
            <person name="Considine T."/>
            <person name="Cook A."/>
            <person name="Cooke P."/>
            <person name="Corum B."/>
            <person name="Cuomo C."/>
            <person name="David R."/>
            <person name="Dawoe T."/>
            <person name="Degray S."/>
            <person name="Dodge S."/>
            <person name="Dooley K."/>
            <person name="Dorje P."/>
            <person name="Dorjee K."/>
            <person name="Dorris L."/>
            <person name="Duffey N."/>
            <person name="Dupes A."/>
            <person name="Elkins T."/>
            <person name="Engels R."/>
            <person name="Erickson J."/>
            <person name="Farina A."/>
            <person name="Faro S."/>
            <person name="Ferreira P."/>
            <person name="Fischer H."/>
            <person name="Fitzgerald M."/>
            <person name="Foley K."/>
            <person name="Gage D."/>
            <person name="Galagan J."/>
            <person name="Gearin G."/>
            <person name="Gnerre S."/>
            <person name="Gnirke A."/>
            <person name="Goyette A."/>
            <person name="Graham J."/>
            <person name="Grandbois E."/>
            <person name="Gyaltsen K."/>
            <person name="Hafez N."/>
            <person name="Hagopian D."/>
            <person name="Hagos B."/>
            <person name="Hall J."/>
            <person name="Hatcher B."/>
            <person name="Heller A."/>
            <person name="Higgins H."/>
            <person name="Honan T."/>
            <person name="Horn A."/>
            <person name="Houde N."/>
            <person name="Hughes L."/>
            <person name="Hulme W."/>
            <person name="Husby E."/>
            <person name="Iliev I."/>
            <person name="Jaffe D."/>
            <person name="Jones C."/>
            <person name="Kamal M."/>
            <person name="Kamat A."/>
            <person name="Kamvysselis M."/>
            <person name="Karlsson E."/>
            <person name="Kells C."/>
            <person name="Kieu A."/>
            <person name="Kisner P."/>
            <person name="Kodira C."/>
            <person name="Kulbokas E."/>
            <person name="Labutti K."/>
            <person name="Lama D."/>
            <person name="Landers T."/>
            <person name="Leger J."/>
            <person name="Levine S."/>
            <person name="Lewis D."/>
            <person name="Lewis T."/>
            <person name="Lindblad-toh K."/>
            <person name="Liu X."/>
            <person name="Lokyitsang T."/>
            <person name="Lokyitsang Y."/>
            <person name="Lucien O."/>
            <person name="Lui A."/>
            <person name="Ma L.J."/>
            <person name="Mabbitt R."/>
            <person name="Macdonald J."/>
            <person name="Maclean C."/>
            <person name="Major J."/>
            <person name="Manning J."/>
            <person name="Marabella R."/>
            <person name="Maru K."/>
            <person name="Matthews C."/>
            <person name="Mauceli E."/>
            <person name="Mccarthy M."/>
            <person name="Mcdonough S."/>
            <person name="Mcghee T."/>
            <person name="Meldrim J."/>
            <person name="Meneus L."/>
            <person name="Mesirov J."/>
            <person name="Mihalev A."/>
            <person name="Mihova T."/>
            <person name="Mikkelsen T."/>
            <person name="Mlenga V."/>
            <person name="Moru K."/>
            <person name="Mozes J."/>
            <person name="Mulrain L."/>
            <person name="Munson G."/>
            <person name="Naylor J."/>
            <person name="Newes C."/>
            <person name="Nguyen C."/>
            <person name="Nguyen N."/>
            <person name="Nguyen T."/>
            <person name="Nicol R."/>
            <person name="Nielsen C."/>
            <person name="Nizzari M."/>
            <person name="Norbu C."/>
            <person name="Norbu N."/>
            <person name="O'donnell P."/>
            <person name="Okoawo O."/>
            <person name="O'leary S."/>
            <person name="Omotosho B."/>
            <person name="O'neill K."/>
            <person name="Osman S."/>
            <person name="Parker S."/>
            <person name="Perrin D."/>
            <person name="Phunkhang P."/>
            <person name="Piqani B."/>
            <person name="Purcell S."/>
            <person name="Rachupka T."/>
            <person name="Ramasamy U."/>
            <person name="Rameau R."/>
            <person name="Ray V."/>
            <person name="Raymond C."/>
            <person name="Retta R."/>
            <person name="Richardson S."/>
            <person name="Rise C."/>
            <person name="Rodriguez J."/>
            <person name="Rogers J."/>
            <person name="Rogov P."/>
            <person name="Rutman M."/>
            <person name="Schupbach R."/>
            <person name="Seaman C."/>
            <person name="Settipalli S."/>
            <person name="Sharpe T."/>
            <person name="Sheridan J."/>
            <person name="Sherpa N."/>
            <person name="Shi J."/>
            <person name="Smirnov S."/>
            <person name="Smith C."/>
            <person name="Sougnez C."/>
            <person name="Spencer B."/>
            <person name="Stalker J."/>
            <person name="Stange-thomann N."/>
            <person name="Stavropoulos S."/>
            <person name="Stetson K."/>
            <person name="Stone C."/>
            <person name="Stone S."/>
            <person name="Stubbs M."/>
            <person name="Talamas J."/>
            <person name="Tchuinga P."/>
            <person name="Tenzing P."/>
            <person name="Tesfaye S."/>
            <person name="Theodore J."/>
            <person name="Thoulutsang Y."/>
            <person name="Topham K."/>
            <person name="Towey S."/>
            <person name="Tsamla T."/>
            <person name="Tsomo N."/>
            <person name="Vallee D."/>
            <person name="Vassiliev H."/>
            <person name="Venkataraman V."/>
            <person name="Vinson J."/>
            <person name="Vo A."/>
            <person name="Wade C."/>
            <person name="Wang S."/>
            <person name="Wangchuk T."/>
            <person name="Wangdi T."/>
            <person name="Whittaker C."/>
            <person name="Wilkinson J."/>
            <person name="Wu Y."/>
            <person name="Wyman D."/>
            <person name="Yadav S."/>
            <person name="Yang S."/>
            <person name="Yang X."/>
            <person name="Yeager S."/>
            <person name="Yee E."/>
            <person name="Young G."/>
            <person name="Zainoun J."/>
            <person name="Zembeck L."/>
            <person name="Zimmer A."/>
            <person name="Zody M."/>
            <person name="Lander E."/>
        </authorList>
    </citation>
    <scope>NUCLEOTIDE SEQUENCE [LARGE SCALE GENOMIC DNA]</scope>
</reference>
<sequence length="436" mass="45806">MLMGLKPAQGSPRVVDDKHSNEQSPSRSSTPSRGSPSQRHNRPRSSHQNPEKGPPSDPSQLTGEERVTVVNLTSGKKLTGRQAPELQTLSDYLRVYPDVVVSPDWSNVIRKSKFLPKDLHTRLLPSQSPTSKSSSSSHSVSSASQAGSNAAVAAALGGLPPGAANMFPGLMQAQGLMMPDPMQLMAALQSQGQMNDLKALSAAGFPMLPFFGGMPNPLLGGGFPGQDPATVAAMAALSQGATPSSSSKKESRTPSHERDRDRGRKSKKHNERSSSGNRSSSSSNKPTTSTSFNDPMAEALAALQRGGGVFPGMGNPFLAGAGGNPMLFPHMMMGAQNQGLNSLLGLPMDMMSPELLSAQMAALGGIPGMEPTSKASSSGGKHEGKQDQRKSSSKHKESSTSGHRSQSRGADEQPMDLTQFAGGATKDRQTPDKHKH</sequence>
<reference evidence="8" key="2">
    <citation type="submission" date="2025-08" db="UniProtKB">
        <authorList>
            <consortium name="Ensembl"/>
        </authorList>
    </citation>
    <scope>IDENTIFICATION</scope>
</reference>
<dbReference type="InterPro" id="IPR051493">
    <property type="entry name" value="CHD"/>
</dbReference>
<evidence type="ECO:0000256" key="2">
    <source>
        <dbReference type="ARBA" id="ARBA00007025"/>
    </source>
</evidence>
<comment type="similarity">
    <text evidence="2">Belongs to the SNF2/RAD54 helicase family.</text>
</comment>
<evidence type="ECO:0000313" key="9">
    <source>
        <dbReference type="Proteomes" id="UP000007875"/>
    </source>
</evidence>